<evidence type="ECO:0000256" key="2">
    <source>
        <dbReference type="ARBA" id="ARBA00022840"/>
    </source>
</evidence>
<evidence type="ECO:0000313" key="4">
    <source>
        <dbReference type="EMBL" id="KAG5554499.1"/>
    </source>
</evidence>
<proteinExistence type="predicted"/>
<dbReference type="PANTHER" id="PTHR31153">
    <property type="entry name" value="CALMODULIN CALCIUM-DEPENDENT NAD KINASE"/>
    <property type="match status" value="1"/>
</dbReference>
<comment type="caution">
    <text evidence="4">The sequence shown here is derived from an EMBL/GenBank/DDBJ whole genome shotgun (WGS) entry which is preliminary data.</text>
</comment>
<accession>A0AAV6KQU1</accession>
<protein>
    <recommendedName>
        <fullName evidence="3">Zeta toxin domain-containing protein</fullName>
    </recommendedName>
</protein>
<evidence type="ECO:0000256" key="1">
    <source>
        <dbReference type="ARBA" id="ARBA00022741"/>
    </source>
</evidence>
<name>A0AAV6KQU1_9ERIC</name>
<evidence type="ECO:0000259" key="3">
    <source>
        <dbReference type="Pfam" id="PF06414"/>
    </source>
</evidence>
<dbReference type="Gene3D" id="3.40.50.300">
    <property type="entry name" value="P-loop containing nucleotide triphosphate hydrolases"/>
    <property type="match status" value="1"/>
</dbReference>
<dbReference type="GO" id="GO:0016301">
    <property type="term" value="F:kinase activity"/>
    <property type="evidence" value="ECO:0007669"/>
    <property type="project" value="InterPro"/>
</dbReference>
<gene>
    <name evidence="4" type="ORF">RHGRI_012143</name>
</gene>
<feature type="domain" description="Zeta toxin" evidence="3">
    <location>
        <begin position="215"/>
        <end position="328"/>
    </location>
</feature>
<dbReference type="Proteomes" id="UP000823749">
    <property type="component" value="Chromosome 4"/>
</dbReference>
<organism evidence="4 5">
    <name type="scientific">Rhododendron griersonianum</name>
    <dbReference type="NCBI Taxonomy" id="479676"/>
    <lineage>
        <taxon>Eukaryota</taxon>
        <taxon>Viridiplantae</taxon>
        <taxon>Streptophyta</taxon>
        <taxon>Embryophyta</taxon>
        <taxon>Tracheophyta</taxon>
        <taxon>Spermatophyta</taxon>
        <taxon>Magnoliopsida</taxon>
        <taxon>eudicotyledons</taxon>
        <taxon>Gunneridae</taxon>
        <taxon>Pentapetalae</taxon>
        <taxon>asterids</taxon>
        <taxon>Ericales</taxon>
        <taxon>Ericaceae</taxon>
        <taxon>Ericoideae</taxon>
        <taxon>Rhodoreae</taxon>
        <taxon>Rhododendron</taxon>
    </lineage>
</organism>
<dbReference type="Pfam" id="PF06414">
    <property type="entry name" value="Zeta_toxin"/>
    <property type="match status" value="1"/>
</dbReference>
<sequence>MQKDGHGKAIVLAHVLAAASVGLISAAAAAVHYRRRKPKKELLSKDQVIVPQLRRNESSGRVGRLERFSVYVARQIGFEDASECPHLCKLANEYLKKSKECESSLYEYFSEEPNAEVLYVKLVEEFDRCILSYFAFHWSQASLMISQILSVDYSEKKRLKDLVMAATRKQRFEKVTKDLKVTQVFSTLVEEMKVIGGVRSNGDAKCTDVMVPVAHSERSPVLLLMGGGMGAGKSTVLKDILKGSFWSGAAANAVVVEADAFKETDVIYRALNSMGHHEDMLQTAELVHQSSTDAASSLLVTALNEGRDVIMDGTLSWEPFVQQTVAMARNVHKHRYRMGVGYKVNDDGTVTENYWEQIEEEEEARRSPYRIELVGVVCDAYMAVVRGIRRAISTGRAVRVKPQLKSHKRFASAFPRYCHLVDNAKLYCTNAVGSPPTLIAWKDGENKLLVEPDEIKCLTTVSNLNDDADCIYELYPDQPDLVYRPGSVWKDIVLLPSRASLQLELKTAIQKMENNSAK</sequence>
<evidence type="ECO:0000313" key="5">
    <source>
        <dbReference type="Proteomes" id="UP000823749"/>
    </source>
</evidence>
<keyword evidence="2" id="KW-0067">ATP-binding</keyword>
<keyword evidence="5" id="KW-1185">Reference proteome</keyword>
<dbReference type="EMBL" id="JACTNZ010000004">
    <property type="protein sequence ID" value="KAG5554499.1"/>
    <property type="molecule type" value="Genomic_DNA"/>
</dbReference>
<keyword evidence="1" id="KW-0547">Nucleotide-binding</keyword>
<dbReference type="InterPro" id="IPR010488">
    <property type="entry name" value="Zeta_toxin_domain"/>
</dbReference>
<dbReference type="SUPFAM" id="SSF52540">
    <property type="entry name" value="P-loop containing nucleoside triphosphate hydrolases"/>
    <property type="match status" value="1"/>
</dbReference>
<dbReference type="InterPro" id="IPR044802">
    <property type="entry name" value="NADKc-like"/>
</dbReference>
<dbReference type="InterPro" id="IPR027417">
    <property type="entry name" value="P-loop_NTPase"/>
</dbReference>
<dbReference type="GO" id="GO:0005524">
    <property type="term" value="F:ATP binding"/>
    <property type="evidence" value="ECO:0007669"/>
    <property type="project" value="UniProtKB-KW"/>
</dbReference>
<reference evidence="4" key="1">
    <citation type="submission" date="2020-08" db="EMBL/GenBank/DDBJ databases">
        <title>Plant Genome Project.</title>
        <authorList>
            <person name="Zhang R.-G."/>
        </authorList>
    </citation>
    <scope>NUCLEOTIDE SEQUENCE</scope>
    <source>
        <strain evidence="4">WSP0</strain>
        <tissue evidence="4">Leaf</tissue>
    </source>
</reference>
<dbReference type="PANTHER" id="PTHR31153:SF1">
    <property type="entry name" value="CALMODULIN CALCIUM-DEPENDENT NAD KINASE"/>
    <property type="match status" value="1"/>
</dbReference>
<dbReference type="AlphaFoldDB" id="A0AAV6KQU1"/>